<gene>
    <name evidence="2" type="ORF">ADUPG1_010818</name>
</gene>
<feature type="region of interest" description="Disordered" evidence="1">
    <location>
        <begin position="239"/>
        <end position="308"/>
    </location>
</feature>
<keyword evidence="3" id="KW-1185">Reference proteome</keyword>
<accession>A0ABQ5JY41</accession>
<dbReference type="EMBL" id="BQXS01011715">
    <property type="protein sequence ID" value="GKT15941.1"/>
    <property type="molecule type" value="Genomic_DNA"/>
</dbReference>
<evidence type="ECO:0000256" key="1">
    <source>
        <dbReference type="SAM" id="MobiDB-lite"/>
    </source>
</evidence>
<feature type="region of interest" description="Disordered" evidence="1">
    <location>
        <begin position="157"/>
        <end position="198"/>
    </location>
</feature>
<feature type="region of interest" description="Disordered" evidence="1">
    <location>
        <begin position="1"/>
        <end position="70"/>
    </location>
</feature>
<protein>
    <submittedName>
        <fullName evidence="2">Uncharacterized protein</fullName>
    </submittedName>
</protein>
<feature type="compositionally biased region" description="Polar residues" evidence="1">
    <location>
        <begin position="419"/>
        <end position="430"/>
    </location>
</feature>
<dbReference type="Proteomes" id="UP001057375">
    <property type="component" value="Unassembled WGS sequence"/>
</dbReference>
<name>A0ABQ5JY41_9EUKA</name>
<feature type="compositionally biased region" description="Polar residues" evidence="1">
    <location>
        <begin position="165"/>
        <end position="178"/>
    </location>
</feature>
<feature type="compositionally biased region" description="Polar residues" evidence="1">
    <location>
        <begin position="37"/>
        <end position="50"/>
    </location>
</feature>
<feature type="compositionally biased region" description="Basic and acidic residues" evidence="1">
    <location>
        <begin position="125"/>
        <end position="134"/>
    </location>
</feature>
<feature type="region of interest" description="Disordered" evidence="1">
    <location>
        <begin position="113"/>
        <end position="134"/>
    </location>
</feature>
<feature type="compositionally biased region" description="Polar residues" evidence="1">
    <location>
        <begin position="470"/>
        <end position="480"/>
    </location>
</feature>
<sequence length="604" mass="68238">MDSVHSLLSSSKNPDKLESPVQTRETVLREEHRTLSPPATQFPSLTSPPTNAWEDRWALPSRKRSKSALDTKHRRFANSLRVAAAIAGDDIIETVMKPTPKIHLASFYASPSRHQVIPRPKSHQARVDERKRRERMQARPYPDKLESPVQTRETVLREEHRTLSPPATQFPSLTSPPTNAWEDRWALPSRKRSKSALDTKHRRFANSLRVAAAIAGDDIIETVMKPTPKIHLASFYASPSRHQVIPRPKSHQARVDERKRRERMQARLHPDKLKRSFTKPELYHRPSSPADDSAPLQDNSLDGFPPEETLEDVEDDLLRMIQAERSSGMRNSLLVSPSAMSGSGVPFAPPSSSYIQKTINSRPSTRQRIGSRRSRIHSANPTHRSSAMPSTPTSIQGRRAMSSMSLRRPRDTDMPRTPYSRQLSASTSFGSRPASHYHKSPYSSTPSTHHHRLQTPGTQRTDRFGKPPSTALSTMRLSKTSRASYLRRCKSEIGTKGRMADYVRELKKRKTLSDATIVSFQPKSDPVVPVDPETLSHIVSASAGRFSPSQEMKAFTRVRQKEFSLPSVMSEEFEKASRLMDAVTSSLKYDEMLLTGQNRMAEYE</sequence>
<proteinExistence type="predicted"/>
<organism evidence="2 3">
    <name type="scientific">Aduncisulcus paluster</name>
    <dbReference type="NCBI Taxonomy" id="2918883"/>
    <lineage>
        <taxon>Eukaryota</taxon>
        <taxon>Metamonada</taxon>
        <taxon>Carpediemonas-like organisms</taxon>
        <taxon>Aduncisulcus</taxon>
    </lineage>
</organism>
<feature type="compositionally biased region" description="Polar residues" evidence="1">
    <location>
        <begin position="1"/>
        <end position="12"/>
    </location>
</feature>
<feature type="compositionally biased region" description="Polar residues" evidence="1">
    <location>
        <begin position="350"/>
        <end position="368"/>
    </location>
</feature>
<feature type="region of interest" description="Disordered" evidence="1">
    <location>
        <begin position="344"/>
        <end position="480"/>
    </location>
</feature>
<evidence type="ECO:0000313" key="2">
    <source>
        <dbReference type="EMBL" id="GKT15941.1"/>
    </source>
</evidence>
<feature type="compositionally biased region" description="Basic and acidic residues" evidence="1">
    <location>
        <begin position="253"/>
        <end position="274"/>
    </location>
</feature>
<reference evidence="2" key="1">
    <citation type="submission" date="2022-03" db="EMBL/GenBank/DDBJ databases">
        <title>Draft genome sequence of Aduncisulcus paluster, a free-living microaerophilic Fornicata.</title>
        <authorList>
            <person name="Yuyama I."/>
            <person name="Kume K."/>
            <person name="Tamura T."/>
            <person name="Inagaki Y."/>
            <person name="Hashimoto T."/>
        </authorList>
    </citation>
    <scope>NUCLEOTIDE SEQUENCE</scope>
    <source>
        <strain evidence="2">NY0171</strain>
    </source>
</reference>
<feature type="compositionally biased region" description="Basic residues" evidence="1">
    <location>
        <begin position="189"/>
        <end position="198"/>
    </location>
</feature>
<evidence type="ECO:0000313" key="3">
    <source>
        <dbReference type="Proteomes" id="UP001057375"/>
    </source>
</evidence>
<comment type="caution">
    <text evidence="2">The sequence shown here is derived from an EMBL/GenBank/DDBJ whole genome shotgun (WGS) entry which is preliminary data.</text>
</comment>
<feature type="compositionally biased region" description="Polar residues" evidence="1">
    <location>
        <begin position="377"/>
        <end position="396"/>
    </location>
</feature>
<feature type="compositionally biased region" description="Basic residues" evidence="1">
    <location>
        <begin position="61"/>
        <end position="70"/>
    </location>
</feature>